<evidence type="ECO:0000256" key="2">
    <source>
        <dbReference type="ARBA" id="ARBA00009540"/>
    </source>
</evidence>
<evidence type="ECO:0000256" key="1">
    <source>
        <dbReference type="ARBA" id="ARBA00004173"/>
    </source>
</evidence>
<dbReference type="InterPro" id="IPR006571">
    <property type="entry name" value="TLDc_dom"/>
</dbReference>
<comment type="similarity">
    <text evidence="2">Belongs to the OXR1 family.</text>
</comment>
<dbReference type="GO" id="GO:0005634">
    <property type="term" value="C:nucleus"/>
    <property type="evidence" value="ECO:0007669"/>
    <property type="project" value="TreeGrafter"/>
</dbReference>
<dbReference type="Pfam" id="PF07534">
    <property type="entry name" value="TLD"/>
    <property type="match status" value="1"/>
</dbReference>
<dbReference type="STRING" id="50990.A0A4Y7QHH8"/>
<protein>
    <recommendedName>
        <fullName evidence="4">Oxidation resistance protein 1</fullName>
    </recommendedName>
</protein>
<organism evidence="7 8">
    <name type="scientific">Rickenella mellea</name>
    <dbReference type="NCBI Taxonomy" id="50990"/>
    <lineage>
        <taxon>Eukaryota</taxon>
        <taxon>Fungi</taxon>
        <taxon>Dikarya</taxon>
        <taxon>Basidiomycota</taxon>
        <taxon>Agaricomycotina</taxon>
        <taxon>Agaricomycetes</taxon>
        <taxon>Hymenochaetales</taxon>
        <taxon>Rickenellaceae</taxon>
        <taxon>Rickenella</taxon>
    </lineage>
</organism>
<dbReference type="PROSITE" id="PS51886">
    <property type="entry name" value="TLDC"/>
    <property type="match status" value="1"/>
</dbReference>
<dbReference type="GO" id="GO:0005739">
    <property type="term" value="C:mitochondrion"/>
    <property type="evidence" value="ECO:0007669"/>
    <property type="project" value="UniProtKB-SubCell"/>
</dbReference>
<dbReference type="EMBL" id="ML170160">
    <property type="protein sequence ID" value="TDL26885.1"/>
    <property type="molecule type" value="Genomic_DNA"/>
</dbReference>
<dbReference type="AlphaFoldDB" id="A0A4Y7QHH8"/>
<evidence type="ECO:0000313" key="8">
    <source>
        <dbReference type="Proteomes" id="UP000294933"/>
    </source>
</evidence>
<name>A0A4Y7QHH8_9AGAM</name>
<evidence type="ECO:0000313" key="7">
    <source>
        <dbReference type="EMBL" id="TDL26885.1"/>
    </source>
</evidence>
<evidence type="ECO:0000256" key="3">
    <source>
        <dbReference type="ARBA" id="ARBA00023128"/>
    </source>
</evidence>
<dbReference type="GO" id="GO:0006979">
    <property type="term" value="P:response to oxidative stress"/>
    <property type="evidence" value="ECO:0007669"/>
    <property type="project" value="TreeGrafter"/>
</dbReference>
<dbReference type="Proteomes" id="UP000294933">
    <property type="component" value="Unassembled WGS sequence"/>
</dbReference>
<dbReference type="PANTHER" id="PTHR23354">
    <property type="entry name" value="NUCLEOLAR PROTEIN 7/ESTROGEN RECEPTOR COACTIVATOR-RELATED"/>
    <property type="match status" value="1"/>
</dbReference>
<evidence type="ECO:0000256" key="5">
    <source>
        <dbReference type="SAM" id="MobiDB-lite"/>
    </source>
</evidence>
<feature type="domain" description="TLDc" evidence="6">
    <location>
        <begin position="78"/>
        <end position="251"/>
    </location>
</feature>
<dbReference type="SMART" id="SM00584">
    <property type="entry name" value="TLDc"/>
    <property type="match status" value="1"/>
</dbReference>
<dbReference type="PANTHER" id="PTHR23354:SF62">
    <property type="entry name" value="MUSTARD, ISOFORM V"/>
    <property type="match status" value="1"/>
</dbReference>
<feature type="compositionally biased region" description="Low complexity" evidence="5">
    <location>
        <begin position="1"/>
        <end position="22"/>
    </location>
</feature>
<dbReference type="OrthoDB" id="26679at2759"/>
<comment type="subcellular location">
    <subcellularLocation>
        <location evidence="1">Mitochondrion</location>
    </subcellularLocation>
</comment>
<keyword evidence="3" id="KW-0496">Mitochondrion</keyword>
<reference evidence="7 8" key="1">
    <citation type="submission" date="2018-06" db="EMBL/GenBank/DDBJ databases">
        <title>A transcriptomic atlas of mushroom development highlights an independent origin of complex multicellularity.</title>
        <authorList>
            <consortium name="DOE Joint Genome Institute"/>
            <person name="Krizsan K."/>
            <person name="Almasi E."/>
            <person name="Merenyi Z."/>
            <person name="Sahu N."/>
            <person name="Viragh M."/>
            <person name="Koszo T."/>
            <person name="Mondo S."/>
            <person name="Kiss B."/>
            <person name="Balint B."/>
            <person name="Kues U."/>
            <person name="Barry K."/>
            <person name="Hegedus J.C."/>
            <person name="Henrissat B."/>
            <person name="Johnson J."/>
            <person name="Lipzen A."/>
            <person name="Ohm R."/>
            <person name="Nagy I."/>
            <person name="Pangilinan J."/>
            <person name="Yan J."/>
            <person name="Xiong Y."/>
            <person name="Grigoriev I.V."/>
            <person name="Hibbett D.S."/>
            <person name="Nagy L.G."/>
        </authorList>
    </citation>
    <scope>NUCLEOTIDE SEQUENCE [LARGE SCALE GENOMIC DNA]</scope>
    <source>
        <strain evidence="7 8">SZMC22713</strain>
    </source>
</reference>
<sequence>MSIPAPTTTRTTPSRTGSSFFPGSVKHGSPFASHIYVPPSGAPGFAGDRNWNPGFEFDRDDVEKKSVRLLGRKEITTPVLSVSMADAIRPHLPALSRLATSWTLVYSLDQHGISLNTLYARCEAQQIGALVVMQDSAGGVFGAWVSEGIYLSKGAYYGSGDSFLWRSTQNNADDIQVYKWTGKNEYVALCEPEYLSFGGGEGHYGLYLDDTLLTGTTHPCPTFGNECLADGERTRQMVTFDCVGLEVWGIGGP</sequence>
<evidence type="ECO:0000259" key="6">
    <source>
        <dbReference type="PROSITE" id="PS51886"/>
    </source>
</evidence>
<feature type="region of interest" description="Disordered" evidence="5">
    <location>
        <begin position="1"/>
        <end position="23"/>
    </location>
</feature>
<keyword evidence="8" id="KW-1185">Reference proteome</keyword>
<proteinExistence type="inferred from homology"/>
<evidence type="ECO:0000256" key="4">
    <source>
        <dbReference type="ARBA" id="ARBA00040604"/>
    </source>
</evidence>
<accession>A0A4Y7QHH8</accession>
<dbReference type="VEuPathDB" id="FungiDB:BD410DRAFT_715306"/>
<gene>
    <name evidence="7" type="ORF">BD410DRAFT_715306</name>
</gene>